<dbReference type="FunCoup" id="A0A6P5JTV9">
    <property type="interactions" value="1"/>
</dbReference>
<keyword evidence="2" id="KW-1185">Reference proteome</keyword>
<dbReference type="KEGG" id="pcw:110205409"/>
<sequence>MENAKEILQEDGFPKSGLEKRETTKRIIPKRIIHFANGDTIDEYSTEEEDDEKEELKSTPTLDTTKLPWGPYLRFWAIRMTSATFSICDFLGGKLATLLGLDEPKYQYLLNEYYRTQNQENDKKAEDDSKAQSTEVSDEKQCLDIYGKQYGTNE</sequence>
<dbReference type="PANTHER" id="PTHR31206">
    <property type="entry name" value="LP10445P"/>
    <property type="match status" value="1"/>
</dbReference>
<dbReference type="InParanoid" id="A0A6P5JTV9"/>
<dbReference type="GeneID" id="110205409"/>
<organism evidence="2 3">
    <name type="scientific">Phascolarctos cinereus</name>
    <name type="common">Koala</name>
    <dbReference type="NCBI Taxonomy" id="38626"/>
    <lineage>
        <taxon>Eukaryota</taxon>
        <taxon>Metazoa</taxon>
        <taxon>Chordata</taxon>
        <taxon>Craniata</taxon>
        <taxon>Vertebrata</taxon>
        <taxon>Euteleostomi</taxon>
        <taxon>Mammalia</taxon>
        <taxon>Metatheria</taxon>
        <taxon>Diprotodontia</taxon>
        <taxon>Phascolarctidae</taxon>
        <taxon>Phascolarctos</taxon>
    </lineage>
</organism>
<proteinExistence type="predicted"/>
<feature type="compositionally biased region" description="Basic and acidic residues" evidence="1">
    <location>
        <begin position="120"/>
        <end position="130"/>
    </location>
</feature>
<evidence type="ECO:0000256" key="1">
    <source>
        <dbReference type="SAM" id="MobiDB-lite"/>
    </source>
</evidence>
<dbReference type="InterPro" id="IPR028260">
    <property type="entry name" value="FAM177"/>
</dbReference>
<reference evidence="3" key="1">
    <citation type="submission" date="2025-08" db="UniProtKB">
        <authorList>
            <consortium name="RefSeq"/>
        </authorList>
    </citation>
    <scope>IDENTIFICATION</scope>
    <source>
        <tissue evidence="3">Spleen</tissue>
    </source>
</reference>
<protein>
    <submittedName>
        <fullName evidence="3">Protein FAM177B isoform X1</fullName>
    </submittedName>
</protein>
<gene>
    <name evidence="3" type="primary">FAM177B</name>
</gene>
<name>A0A6P5JTV9_PHACI</name>
<evidence type="ECO:0000313" key="3">
    <source>
        <dbReference type="RefSeq" id="XP_020837677.1"/>
    </source>
</evidence>
<dbReference type="RefSeq" id="XP_020837677.1">
    <property type="nucleotide sequence ID" value="XM_020982018.1"/>
</dbReference>
<dbReference type="Pfam" id="PF14774">
    <property type="entry name" value="FAM177"/>
    <property type="match status" value="1"/>
</dbReference>
<accession>A0A6P5JTV9</accession>
<feature type="region of interest" description="Disordered" evidence="1">
    <location>
        <begin position="1"/>
        <end position="21"/>
    </location>
</feature>
<feature type="region of interest" description="Disordered" evidence="1">
    <location>
        <begin position="39"/>
        <end position="62"/>
    </location>
</feature>
<feature type="compositionally biased region" description="Acidic residues" evidence="1">
    <location>
        <begin position="40"/>
        <end position="53"/>
    </location>
</feature>
<dbReference type="PANTHER" id="PTHR31206:SF9">
    <property type="entry name" value="PROTEIN FAM177B"/>
    <property type="match status" value="1"/>
</dbReference>
<dbReference type="CTD" id="400823"/>
<dbReference type="Proteomes" id="UP000515140">
    <property type="component" value="Unplaced"/>
</dbReference>
<dbReference type="AlphaFoldDB" id="A0A6P5JTV9"/>
<feature type="region of interest" description="Disordered" evidence="1">
    <location>
        <begin position="118"/>
        <end position="139"/>
    </location>
</feature>
<evidence type="ECO:0000313" key="2">
    <source>
        <dbReference type="Proteomes" id="UP000515140"/>
    </source>
</evidence>
<dbReference type="OMA" id="YYRTQNQ"/>